<evidence type="ECO:0000313" key="1">
    <source>
        <dbReference type="EMBL" id="MBC3911382.1"/>
    </source>
</evidence>
<evidence type="ECO:0008006" key="3">
    <source>
        <dbReference type="Google" id="ProtNLM"/>
    </source>
</evidence>
<comment type="caution">
    <text evidence="1">The sequence shown here is derived from an EMBL/GenBank/DDBJ whole genome shotgun (WGS) entry which is preliminary data.</text>
</comment>
<sequence length="314" mass="33704">MTAFSTDLALLLPPNASELERNLVRIAPRADLDTAADAPANIASTMPAAFQPWLAAEWSLAQFSLHFASNTELIAAGLPWLLERGSAASVVRALSWLAYDQVTIEEDEFLIHIDPGTTAAALDLARIRQVVNASIPAHSRFYRLYHGLDLRAGRFDATSFDQCLFDDDSGIWSGDPATDGVKLSFGETHTGIVNTPPALQPIAAHRPRQLNTIVDDALMQLDSWVLDSEIRLNSVVSISDLSSGVVNQPALLPVLGNHHASYCAVLMARAMPAPITAIAPGTATSVTSPALPVYGWADQWASGWAVCYPLISNP</sequence>
<accession>A0ABR6ZI30</accession>
<proteinExistence type="predicted"/>
<gene>
    <name evidence="1" type="ORF">H8L47_27855</name>
</gene>
<evidence type="ECO:0000313" key="2">
    <source>
        <dbReference type="Proteomes" id="UP000646911"/>
    </source>
</evidence>
<keyword evidence="2" id="KW-1185">Reference proteome</keyword>
<dbReference type="Proteomes" id="UP000646911">
    <property type="component" value="Unassembled WGS sequence"/>
</dbReference>
<dbReference type="EMBL" id="JACOFX010000032">
    <property type="protein sequence ID" value="MBC3911382.1"/>
    <property type="molecule type" value="Genomic_DNA"/>
</dbReference>
<reference evidence="1 2" key="1">
    <citation type="submission" date="2020-08" db="EMBL/GenBank/DDBJ databases">
        <title>Novel species isolated from subtropical streams in China.</title>
        <authorList>
            <person name="Lu H."/>
        </authorList>
    </citation>
    <scope>NUCLEOTIDE SEQUENCE [LARGE SCALE GENOMIC DNA]</scope>
    <source>
        <strain evidence="1 2">NL8W</strain>
    </source>
</reference>
<dbReference type="Pfam" id="PF09684">
    <property type="entry name" value="Tail_P2_I"/>
    <property type="match status" value="1"/>
</dbReference>
<organism evidence="1 2">
    <name type="scientific">Undibacterium umbellatum</name>
    <dbReference type="NCBI Taxonomy" id="2762300"/>
    <lineage>
        <taxon>Bacteria</taxon>
        <taxon>Pseudomonadati</taxon>
        <taxon>Pseudomonadota</taxon>
        <taxon>Betaproteobacteria</taxon>
        <taxon>Burkholderiales</taxon>
        <taxon>Oxalobacteraceae</taxon>
        <taxon>Undibacterium</taxon>
    </lineage>
</organism>
<dbReference type="InterPro" id="IPR006521">
    <property type="entry name" value="Tail_protein_I"/>
</dbReference>
<dbReference type="RefSeq" id="WP_186957094.1">
    <property type="nucleotide sequence ID" value="NZ_JACOFX010000032.1"/>
</dbReference>
<protein>
    <recommendedName>
        <fullName evidence="3">Phage tail protein I</fullName>
    </recommendedName>
</protein>
<name>A0ABR6ZI30_9BURK</name>